<keyword evidence="2" id="KW-1185">Reference proteome</keyword>
<organism evidence="1 2">
    <name type="scientific">Algoriphagus hitonicola</name>
    <dbReference type="NCBI Taxonomy" id="435880"/>
    <lineage>
        <taxon>Bacteria</taxon>
        <taxon>Pseudomonadati</taxon>
        <taxon>Bacteroidota</taxon>
        <taxon>Cytophagia</taxon>
        <taxon>Cytophagales</taxon>
        <taxon>Cyclobacteriaceae</taxon>
        <taxon>Algoriphagus</taxon>
    </lineage>
</organism>
<dbReference type="EMBL" id="FOPC01000001">
    <property type="protein sequence ID" value="SFG11216.1"/>
    <property type="molecule type" value="Genomic_DNA"/>
</dbReference>
<evidence type="ECO:0000313" key="1">
    <source>
        <dbReference type="EMBL" id="SFG11216.1"/>
    </source>
</evidence>
<proteinExistence type="predicted"/>
<accession>A0A1I2PC24</accession>
<dbReference type="AlphaFoldDB" id="A0A1I2PC24"/>
<evidence type="ECO:0000313" key="2">
    <source>
        <dbReference type="Proteomes" id="UP000199642"/>
    </source>
</evidence>
<reference evidence="2" key="1">
    <citation type="submission" date="2016-10" db="EMBL/GenBank/DDBJ databases">
        <authorList>
            <person name="Varghese N."/>
            <person name="Submissions S."/>
        </authorList>
    </citation>
    <scope>NUCLEOTIDE SEQUENCE [LARGE SCALE GENOMIC DNA]</scope>
    <source>
        <strain evidence="2">DSM 19315</strain>
    </source>
</reference>
<dbReference type="OrthoDB" id="949336at2"/>
<dbReference type="STRING" id="435880.SAMN04487988_101449"/>
<dbReference type="RefSeq" id="WP_143071022.1">
    <property type="nucleotide sequence ID" value="NZ_FOPC01000001.1"/>
</dbReference>
<sequence>MAYFRGNLICASLFTGNYDVNRSEMLQGDNFQLIEKWCRSIQSLDLKGVVFHNSFSEETIRANQLTGIEFVAVDFNTPLSANAYRYLVYVDFLKKYQNQLENVFFTDIADVEVVKNPFDVPFYDENSDSIFCGDEEEILDNPWMNEHSNHLRNLIPEFKDFEEKNKNQPLLNCGIIGGKIELMVQLMQELSRIHSTYTVTNKTPYTLDMGAFNFVMRTQFADQIIHGFPVNTRFKCYESTREDCWFRHK</sequence>
<gene>
    <name evidence="1" type="ORF">SAMN04487988_101449</name>
</gene>
<dbReference type="Proteomes" id="UP000199642">
    <property type="component" value="Unassembled WGS sequence"/>
</dbReference>
<name>A0A1I2PC24_9BACT</name>
<protein>
    <submittedName>
        <fullName evidence="1">Uncharacterized protein</fullName>
    </submittedName>
</protein>